<name>M2UHH7_COCH5</name>
<keyword evidence="1" id="KW-0175">Coiled coil</keyword>
<keyword evidence="3" id="KW-1185">Reference proteome</keyword>
<organism evidence="2 3">
    <name type="scientific">Cochliobolus heterostrophus (strain C5 / ATCC 48332 / race O)</name>
    <name type="common">Southern corn leaf blight fungus</name>
    <name type="synonym">Bipolaris maydis</name>
    <dbReference type="NCBI Taxonomy" id="701091"/>
    <lineage>
        <taxon>Eukaryota</taxon>
        <taxon>Fungi</taxon>
        <taxon>Dikarya</taxon>
        <taxon>Ascomycota</taxon>
        <taxon>Pezizomycotina</taxon>
        <taxon>Dothideomycetes</taxon>
        <taxon>Pleosporomycetidae</taxon>
        <taxon>Pleosporales</taxon>
        <taxon>Pleosporineae</taxon>
        <taxon>Pleosporaceae</taxon>
        <taxon>Bipolaris</taxon>
    </lineage>
</organism>
<evidence type="ECO:0000256" key="1">
    <source>
        <dbReference type="SAM" id="Coils"/>
    </source>
</evidence>
<dbReference type="EMBL" id="KB445582">
    <property type="protein sequence ID" value="EMD87397.1"/>
    <property type="molecule type" value="Genomic_DNA"/>
</dbReference>
<evidence type="ECO:0000313" key="3">
    <source>
        <dbReference type="Proteomes" id="UP000016936"/>
    </source>
</evidence>
<proteinExistence type="predicted"/>
<sequence length="112" mass="12406">MGTQQAIIDASRCVSTANDDLEKSYQEMQALFQKIKDNRNAFESKIKPIDELFAAKRKELNDYIFQLGTDAAAITFVDVAAALASAVDVACDVRNDIFYAQGYSLPADFNLE</sequence>
<dbReference type="Proteomes" id="UP000016936">
    <property type="component" value="Unassembled WGS sequence"/>
</dbReference>
<gene>
    <name evidence="2" type="ORF">COCHEDRAFT_1197504</name>
</gene>
<dbReference type="AlphaFoldDB" id="M2UHH7"/>
<protein>
    <submittedName>
        <fullName evidence="2">Uncharacterized protein</fullName>
    </submittedName>
</protein>
<reference evidence="2 3" key="1">
    <citation type="journal article" date="2012" name="PLoS Pathog.">
        <title>Diverse lifestyles and strategies of plant pathogenesis encoded in the genomes of eighteen Dothideomycetes fungi.</title>
        <authorList>
            <person name="Ohm R.A."/>
            <person name="Feau N."/>
            <person name="Henrissat B."/>
            <person name="Schoch C.L."/>
            <person name="Horwitz B.A."/>
            <person name="Barry K.W."/>
            <person name="Condon B.J."/>
            <person name="Copeland A.C."/>
            <person name="Dhillon B."/>
            <person name="Glaser F."/>
            <person name="Hesse C.N."/>
            <person name="Kosti I."/>
            <person name="LaButti K."/>
            <person name="Lindquist E.A."/>
            <person name="Lucas S."/>
            <person name="Salamov A.A."/>
            <person name="Bradshaw R.E."/>
            <person name="Ciuffetti L."/>
            <person name="Hamelin R.C."/>
            <person name="Kema G.H.J."/>
            <person name="Lawrence C."/>
            <person name="Scott J.A."/>
            <person name="Spatafora J.W."/>
            <person name="Turgeon B.G."/>
            <person name="de Wit P.J.G.M."/>
            <person name="Zhong S."/>
            <person name="Goodwin S.B."/>
            <person name="Grigoriev I.V."/>
        </authorList>
    </citation>
    <scope>NUCLEOTIDE SEQUENCE [LARGE SCALE GENOMIC DNA]</scope>
    <source>
        <strain evidence="3">C5 / ATCC 48332 / race O</strain>
    </source>
</reference>
<evidence type="ECO:0000313" key="2">
    <source>
        <dbReference type="EMBL" id="EMD87397.1"/>
    </source>
</evidence>
<dbReference type="HOGENOM" id="CLU_2145619_0_0_1"/>
<reference evidence="3" key="2">
    <citation type="journal article" date="2013" name="PLoS Genet.">
        <title>Comparative genome structure, secondary metabolite, and effector coding capacity across Cochliobolus pathogens.</title>
        <authorList>
            <person name="Condon B.J."/>
            <person name="Leng Y."/>
            <person name="Wu D."/>
            <person name="Bushley K.E."/>
            <person name="Ohm R.A."/>
            <person name="Otillar R."/>
            <person name="Martin J."/>
            <person name="Schackwitz W."/>
            <person name="Grimwood J."/>
            <person name="MohdZainudin N."/>
            <person name="Xue C."/>
            <person name="Wang R."/>
            <person name="Manning V.A."/>
            <person name="Dhillon B."/>
            <person name="Tu Z.J."/>
            <person name="Steffenson B.J."/>
            <person name="Salamov A."/>
            <person name="Sun H."/>
            <person name="Lowry S."/>
            <person name="LaButti K."/>
            <person name="Han J."/>
            <person name="Copeland A."/>
            <person name="Lindquist E."/>
            <person name="Barry K."/>
            <person name="Schmutz J."/>
            <person name="Baker S.E."/>
            <person name="Ciuffetti L.M."/>
            <person name="Grigoriev I.V."/>
            <person name="Zhong S."/>
            <person name="Turgeon B.G."/>
        </authorList>
    </citation>
    <scope>NUCLEOTIDE SEQUENCE [LARGE SCALE GENOMIC DNA]</scope>
    <source>
        <strain evidence="3">C5 / ATCC 48332 / race O</strain>
    </source>
</reference>
<feature type="coiled-coil region" evidence="1">
    <location>
        <begin position="18"/>
        <end position="45"/>
    </location>
</feature>
<dbReference type="OrthoDB" id="4524197at2759"/>
<accession>M2UHH7</accession>